<dbReference type="GO" id="GO:0004029">
    <property type="term" value="F:aldehyde dehydrogenase (NAD+) activity"/>
    <property type="evidence" value="ECO:0007669"/>
    <property type="project" value="TreeGrafter"/>
</dbReference>
<protein>
    <recommendedName>
        <fullName evidence="1">NAD-dependent epimerase/dehydratase domain-containing protein</fullName>
    </recommendedName>
</protein>
<dbReference type="Proteomes" id="UP000799538">
    <property type="component" value="Unassembled WGS sequence"/>
</dbReference>
<feature type="domain" description="NAD-dependent epimerase/dehydratase" evidence="1">
    <location>
        <begin position="5"/>
        <end position="186"/>
    </location>
</feature>
<dbReference type="PANTHER" id="PTHR48079:SF6">
    <property type="entry name" value="NAD(P)-BINDING DOMAIN-CONTAINING PROTEIN-RELATED"/>
    <property type="match status" value="1"/>
</dbReference>
<gene>
    <name evidence="2" type="ORF">BDZ85DRAFT_272054</name>
</gene>
<keyword evidence="3" id="KW-1185">Reference proteome</keyword>
<dbReference type="SUPFAM" id="SSF51735">
    <property type="entry name" value="NAD(P)-binding Rossmann-fold domains"/>
    <property type="match status" value="1"/>
</dbReference>
<evidence type="ECO:0000259" key="1">
    <source>
        <dbReference type="Pfam" id="PF01370"/>
    </source>
</evidence>
<dbReference type="PANTHER" id="PTHR48079">
    <property type="entry name" value="PROTEIN YEEZ"/>
    <property type="match status" value="1"/>
</dbReference>
<accession>A0A6A6GMW6</accession>
<reference evidence="3" key="1">
    <citation type="journal article" date="2020" name="Stud. Mycol.">
        <title>101 Dothideomycetes genomes: A test case for predicting lifestyles and emergence of pathogens.</title>
        <authorList>
            <person name="Haridas S."/>
            <person name="Albert R."/>
            <person name="Binder M."/>
            <person name="Bloem J."/>
            <person name="LaButti K."/>
            <person name="Salamov A."/>
            <person name="Andreopoulos B."/>
            <person name="Baker S."/>
            <person name="Barry K."/>
            <person name="Bills G."/>
            <person name="Bluhm B."/>
            <person name="Cannon C."/>
            <person name="Castanera R."/>
            <person name="Culley D."/>
            <person name="Daum C."/>
            <person name="Ezra D."/>
            <person name="Gonzalez J."/>
            <person name="Henrissat B."/>
            <person name="Kuo A."/>
            <person name="Liang C."/>
            <person name="Lipzen A."/>
            <person name="Lutzoni F."/>
            <person name="Magnuson J."/>
            <person name="Mondo S."/>
            <person name="Nolan M."/>
            <person name="Ohm R."/>
            <person name="Pangilinan J."/>
            <person name="Park H.-J."/>
            <person name="Ramirez L."/>
            <person name="Alfaro M."/>
            <person name="Sun H."/>
            <person name="Tritt A."/>
            <person name="Yoshinaga Y."/>
            <person name="Zwiers L.-H."/>
            <person name="Turgeon B."/>
            <person name="Goodwin S."/>
            <person name="Spatafora J."/>
            <person name="Crous P."/>
            <person name="Grigoriev I."/>
        </authorList>
    </citation>
    <scope>NUCLEOTIDE SEQUENCE [LARGE SCALE GENOMIC DNA]</scope>
    <source>
        <strain evidence="3">CECT 20119</strain>
    </source>
</reference>
<sequence>MGHNILITGGSGYLGGTLLARWKEAKLTGYEKLFALVRKPDQAEAVKRYGCEPLTFDMDDAEAVKDAIATHSITIVFFLVDAFKSGKQVNFIKALAEVKKNTGKDVHFLHTTGAKMFSSLAGAPTDKPWLDSDTNIFEIHKSQKAPPATQVMQIPVQTNITITEEGDEYGVKTYILAPCIVYGKGEGFGNIISIQTVDVVTAAKALGQVYKLRDDRPVGTYPPRTLVVLTIQDMAGMPCERSHGSVCCREILEGRDIDSGKDGFYLASSGLVVWDDLYDAMAKALVKQSVVKDASVKLASREERSQIAKALGVPEERVEFNFSGRCTYTAARGKKYGWTPQYEPQHILEDAENEVDLILQNLKGK</sequence>
<evidence type="ECO:0000313" key="2">
    <source>
        <dbReference type="EMBL" id="KAF2226850.1"/>
    </source>
</evidence>
<organism evidence="2 3">
    <name type="scientific">Elsinoe ampelina</name>
    <dbReference type="NCBI Taxonomy" id="302913"/>
    <lineage>
        <taxon>Eukaryota</taxon>
        <taxon>Fungi</taxon>
        <taxon>Dikarya</taxon>
        <taxon>Ascomycota</taxon>
        <taxon>Pezizomycotina</taxon>
        <taxon>Dothideomycetes</taxon>
        <taxon>Dothideomycetidae</taxon>
        <taxon>Myriangiales</taxon>
        <taxon>Elsinoaceae</taxon>
        <taxon>Elsinoe</taxon>
    </lineage>
</organism>
<dbReference type="InterPro" id="IPR036291">
    <property type="entry name" value="NAD(P)-bd_dom_sf"/>
</dbReference>
<proteinExistence type="predicted"/>
<dbReference type="InterPro" id="IPR001509">
    <property type="entry name" value="Epimerase_deHydtase"/>
</dbReference>
<dbReference type="Pfam" id="PF01370">
    <property type="entry name" value="Epimerase"/>
    <property type="match status" value="1"/>
</dbReference>
<dbReference type="InterPro" id="IPR051783">
    <property type="entry name" value="NAD(P)-dependent_oxidoreduct"/>
</dbReference>
<dbReference type="AlphaFoldDB" id="A0A6A6GMW6"/>
<dbReference type="Gene3D" id="3.40.50.720">
    <property type="entry name" value="NAD(P)-binding Rossmann-like Domain"/>
    <property type="match status" value="1"/>
</dbReference>
<evidence type="ECO:0000313" key="3">
    <source>
        <dbReference type="Proteomes" id="UP000799538"/>
    </source>
</evidence>
<name>A0A6A6GMW6_9PEZI</name>
<dbReference type="GO" id="GO:0005737">
    <property type="term" value="C:cytoplasm"/>
    <property type="evidence" value="ECO:0007669"/>
    <property type="project" value="TreeGrafter"/>
</dbReference>
<dbReference type="EMBL" id="ML992502">
    <property type="protein sequence ID" value="KAF2226850.1"/>
    <property type="molecule type" value="Genomic_DNA"/>
</dbReference>
<dbReference type="OrthoDB" id="10262413at2759"/>